<reference evidence="1" key="1">
    <citation type="journal article" date="2023" name="Insect Mol. Biol.">
        <title>Genome sequencing provides insights into the evolution of gene families encoding plant cell wall-degrading enzymes in longhorned beetles.</title>
        <authorList>
            <person name="Shin N.R."/>
            <person name="Okamura Y."/>
            <person name="Kirsch R."/>
            <person name="Pauchet Y."/>
        </authorList>
    </citation>
    <scope>NUCLEOTIDE SEQUENCE</scope>
    <source>
        <strain evidence="1">MMC_N1</strain>
    </source>
</reference>
<gene>
    <name evidence="1" type="ORF">NQ317_011395</name>
</gene>
<dbReference type="Proteomes" id="UP001162164">
    <property type="component" value="Unassembled WGS sequence"/>
</dbReference>
<comment type="caution">
    <text evidence="1">The sequence shown here is derived from an EMBL/GenBank/DDBJ whole genome shotgun (WGS) entry which is preliminary data.</text>
</comment>
<evidence type="ECO:0000313" key="1">
    <source>
        <dbReference type="EMBL" id="KAJ8980746.1"/>
    </source>
</evidence>
<dbReference type="EMBL" id="JAPWTJ010000238">
    <property type="protein sequence ID" value="KAJ8980746.1"/>
    <property type="molecule type" value="Genomic_DNA"/>
</dbReference>
<sequence length="134" mass="15208">MAASTPLDMPPQRKTADAVGCDLLVEYGKIIRIYTFIQASEEPHGSCARKGWPLLFAMAPWERLKFILVTHLLYSPEKTQKTRNITNSRAGEISMKKIWMTQCGFELTLPTLQHRKIDRTTDEATVAIQDVSKN</sequence>
<organism evidence="1 2">
    <name type="scientific">Molorchus minor</name>
    <dbReference type="NCBI Taxonomy" id="1323400"/>
    <lineage>
        <taxon>Eukaryota</taxon>
        <taxon>Metazoa</taxon>
        <taxon>Ecdysozoa</taxon>
        <taxon>Arthropoda</taxon>
        <taxon>Hexapoda</taxon>
        <taxon>Insecta</taxon>
        <taxon>Pterygota</taxon>
        <taxon>Neoptera</taxon>
        <taxon>Endopterygota</taxon>
        <taxon>Coleoptera</taxon>
        <taxon>Polyphaga</taxon>
        <taxon>Cucujiformia</taxon>
        <taxon>Chrysomeloidea</taxon>
        <taxon>Cerambycidae</taxon>
        <taxon>Lamiinae</taxon>
        <taxon>Monochamini</taxon>
        <taxon>Molorchus</taxon>
    </lineage>
</organism>
<protein>
    <submittedName>
        <fullName evidence="1">Uncharacterized protein</fullName>
    </submittedName>
</protein>
<proteinExistence type="predicted"/>
<keyword evidence="2" id="KW-1185">Reference proteome</keyword>
<accession>A0ABQ9JR76</accession>
<evidence type="ECO:0000313" key="2">
    <source>
        <dbReference type="Proteomes" id="UP001162164"/>
    </source>
</evidence>
<name>A0ABQ9JR76_9CUCU</name>